<sequence>MIVLPDPATNAGALPAGPPTGPEGSNETSHSPNRGRTERTTVENATHRAAALHTARGGYVVPDEDADLRGTDVVDARSGRNQPWITKLLPSLIGFRKLCACEGGGRLEGSTRRFDGYRPSANTQSPSLAQGELLATPTTKQSQLLNTSNYDFQTALRSAFVTDSNGFYNEVHNY</sequence>
<keyword evidence="3" id="KW-1185">Reference proteome</keyword>
<evidence type="ECO:0000256" key="1">
    <source>
        <dbReference type="SAM" id="MobiDB-lite"/>
    </source>
</evidence>
<evidence type="ECO:0000313" key="2">
    <source>
        <dbReference type="EMBL" id="KZV50762.1"/>
    </source>
</evidence>
<organism evidence="2 3">
    <name type="scientific">Dorcoceras hygrometricum</name>
    <dbReference type="NCBI Taxonomy" id="472368"/>
    <lineage>
        <taxon>Eukaryota</taxon>
        <taxon>Viridiplantae</taxon>
        <taxon>Streptophyta</taxon>
        <taxon>Embryophyta</taxon>
        <taxon>Tracheophyta</taxon>
        <taxon>Spermatophyta</taxon>
        <taxon>Magnoliopsida</taxon>
        <taxon>eudicotyledons</taxon>
        <taxon>Gunneridae</taxon>
        <taxon>Pentapetalae</taxon>
        <taxon>asterids</taxon>
        <taxon>lamiids</taxon>
        <taxon>Lamiales</taxon>
        <taxon>Gesneriaceae</taxon>
        <taxon>Didymocarpoideae</taxon>
        <taxon>Trichosporeae</taxon>
        <taxon>Loxocarpinae</taxon>
        <taxon>Dorcoceras</taxon>
    </lineage>
</organism>
<dbReference type="Proteomes" id="UP000250235">
    <property type="component" value="Unassembled WGS sequence"/>
</dbReference>
<evidence type="ECO:0000313" key="3">
    <source>
        <dbReference type="Proteomes" id="UP000250235"/>
    </source>
</evidence>
<reference evidence="2 3" key="1">
    <citation type="journal article" date="2015" name="Proc. Natl. Acad. Sci. U.S.A.">
        <title>The resurrection genome of Boea hygrometrica: A blueprint for survival of dehydration.</title>
        <authorList>
            <person name="Xiao L."/>
            <person name="Yang G."/>
            <person name="Zhang L."/>
            <person name="Yang X."/>
            <person name="Zhao S."/>
            <person name="Ji Z."/>
            <person name="Zhou Q."/>
            <person name="Hu M."/>
            <person name="Wang Y."/>
            <person name="Chen M."/>
            <person name="Xu Y."/>
            <person name="Jin H."/>
            <person name="Xiao X."/>
            <person name="Hu G."/>
            <person name="Bao F."/>
            <person name="Hu Y."/>
            <person name="Wan P."/>
            <person name="Li L."/>
            <person name="Deng X."/>
            <person name="Kuang T."/>
            <person name="Xiang C."/>
            <person name="Zhu J.K."/>
            <person name="Oliver M.J."/>
            <person name="He Y."/>
        </authorList>
    </citation>
    <scope>NUCLEOTIDE SEQUENCE [LARGE SCALE GENOMIC DNA]</scope>
    <source>
        <strain evidence="3">cv. XS01</strain>
    </source>
</reference>
<feature type="compositionally biased region" description="Polar residues" evidence="1">
    <location>
        <begin position="25"/>
        <end position="34"/>
    </location>
</feature>
<proteinExistence type="predicted"/>
<gene>
    <name evidence="2" type="ORF">F511_27964</name>
</gene>
<dbReference type="AlphaFoldDB" id="A0A2Z7CUJ1"/>
<dbReference type="EMBL" id="KQ992336">
    <property type="protein sequence ID" value="KZV50762.1"/>
    <property type="molecule type" value="Genomic_DNA"/>
</dbReference>
<feature type="region of interest" description="Disordered" evidence="1">
    <location>
        <begin position="1"/>
        <end position="42"/>
    </location>
</feature>
<protein>
    <submittedName>
        <fullName evidence="2">Uncharacterized protein</fullName>
    </submittedName>
</protein>
<accession>A0A2Z7CUJ1</accession>
<name>A0A2Z7CUJ1_9LAMI</name>